<dbReference type="SUPFAM" id="SSF48452">
    <property type="entry name" value="TPR-like"/>
    <property type="match status" value="1"/>
</dbReference>
<reference evidence="1 2" key="1">
    <citation type="submission" date="2013-08" db="EMBL/GenBank/DDBJ databases">
        <title>Genomic analysis of Lysobacter defluvii.</title>
        <authorList>
            <person name="Wang Q."/>
            <person name="Wang G."/>
        </authorList>
    </citation>
    <scope>NUCLEOTIDE SEQUENCE [LARGE SCALE GENOMIC DNA]</scope>
    <source>
        <strain evidence="1 2">IMMIB APB-9</strain>
    </source>
</reference>
<dbReference type="InterPro" id="IPR010323">
    <property type="entry name" value="DUF924"/>
</dbReference>
<evidence type="ECO:0000313" key="2">
    <source>
        <dbReference type="Proteomes" id="UP000030003"/>
    </source>
</evidence>
<organism evidence="1 2">
    <name type="scientific">Lysobacter defluvii IMMIB APB-9 = DSM 18482</name>
    <dbReference type="NCBI Taxonomy" id="1385515"/>
    <lineage>
        <taxon>Bacteria</taxon>
        <taxon>Pseudomonadati</taxon>
        <taxon>Pseudomonadota</taxon>
        <taxon>Gammaproteobacteria</taxon>
        <taxon>Lysobacterales</taxon>
        <taxon>Lysobacteraceae</taxon>
        <taxon>Novilysobacter</taxon>
    </lineage>
</organism>
<dbReference type="eggNOG" id="COG3803">
    <property type="taxonomic scope" value="Bacteria"/>
</dbReference>
<dbReference type="RefSeq" id="WP_027069951.1">
    <property type="nucleotide sequence ID" value="NZ_AUHT01000008.1"/>
</dbReference>
<evidence type="ECO:0008006" key="3">
    <source>
        <dbReference type="Google" id="ProtNLM"/>
    </source>
</evidence>
<accession>A0A0A0M7G7</accession>
<proteinExistence type="predicted"/>
<dbReference type="InterPro" id="IPR011990">
    <property type="entry name" value="TPR-like_helical_dom_sf"/>
</dbReference>
<comment type="caution">
    <text evidence="1">The sequence shown here is derived from an EMBL/GenBank/DDBJ whole genome shotgun (WGS) entry which is preliminary data.</text>
</comment>
<protein>
    <recommendedName>
        <fullName evidence="3">SpoVR like family protein</fullName>
    </recommendedName>
</protein>
<dbReference type="Gene3D" id="1.20.58.320">
    <property type="entry name" value="TPR-like"/>
    <property type="match status" value="1"/>
</dbReference>
<name>A0A0A0M7G7_9GAMM</name>
<dbReference type="Proteomes" id="UP000030003">
    <property type="component" value="Unassembled WGS sequence"/>
</dbReference>
<dbReference type="EMBL" id="AVBH01000118">
    <property type="protein sequence ID" value="KGO98179.1"/>
    <property type="molecule type" value="Genomic_DNA"/>
</dbReference>
<dbReference type="Gene3D" id="1.25.40.10">
    <property type="entry name" value="Tetratricopeptide repeat domain"/>
    <property type="match status" value="1"/>
</dbReference>
<sequence length="182" mass="20556">MTGIVAAADVVEFWRQAGEEKWFRGGPEFDALCRERLLPTHMAASRAELADWERDATGSLALVLLLDQIPRNVFRGSAHAYATDPMARAVAERAIGHGHDMQADARLRFFYYLPFTHSEQLLDQQRAVELHQSLEGPDADKWARHHHAIIERFGRFPHRNALMGRPTTPAEQAWLDEGGFSG</sequence>
<dbReference type="OrthoDB" id="7593450at2"/>
<keyword evidence="2" id="KW-1185">Reference proteome</keyword>
<evidence type="ECO:0000313" key="1">
    <source>
        <dbReference type="EMBL" id="KGO98179.1"/>
    </source>
</evidence>
<dbReference type="STRING" id="1385515.GCA_000423325_01611"/>
<dbReference type="Pfam" id="PF06041">
    <property type="entry name" value="DUF924"/>
    <property type="match status" value="1"/>
</dbReference>
<dbReference type="AlphaFoldDB" id="A0A0A0M7G7"/>
<gene>
    <name evidence="1" type="ORF">N791_04165</name>
</gene>